<sequence length="336" mass="39097">MLSERGRRIGSMSEAPAEDVSEGTSETIYTNPWIAEYKRRQAMLMEMRAFEVIAMMKDLNLTSYAFSRNAEELQAHIWRYPEIGQSQPFNPDVGDPFGIELARLLSNFLGSVKSLISGQRAVLRDIWPSIGKQLSEFERGEYTKKRLAVFEADEAKLLVELRNYSQHKFLPYLNPAWQFSQTMPMAEFQFRLRVEPLLKWDALNAEVRTYLEQQGKSFDLQPIIGRYTAAVREFYKWFWEKVDEKMAPERVEYDAHVAELTVYGEEVFLTPDWVRQPGGEAPPGWNGARWRRRSLAEIRRRRWALGHQSFRGITVDSQGVAEVGEHPWTPILLRVN</sequence>
<gene>
    <name evidence="2" type="ORF">LAUMK4_00282</name>
</gene>
<evidence type="ECO:0000313" key="3">
    <source>
        <dbReference type="Proteomes" id="UP000271464"/>
    </source>
</evidence>
<protein>
    <submittedName>
        <fullName evidence="2">Uncharacterized protein</fullName>
    </submittedName>
</protein>
<evidence type="ECO:0000313" key="2">
    <source>
        <dbReference type="EMBL" id="VAZ87172.1"/>
    </source>
</evidence>
<name>A0ABY6RBY7_9MYCO</name>
<evidence type="ECO:0000256" key="1">
    <source>
        <dbReference type="SAM" id="MobiDB-lite"/>
    </source>
</evidence>
<comment type="caution">
    <text evidence="2">The sequence shown here is derived from an EMBL/GenBank/DDBJ whole genome shotgun (WGS) entry which is preliminary data.</text>
</comment>
<reference evidence="2 3" key="1">
    <citation type="submission" date="2018-09" db="EMBL/GenBank/DDBJ databases">
        <authorList>
            <person name="Tagini F."/>
        </authorList>
    </citation>
    <scope>NUCLEOTIDE SEQUENCE [LARGE SCALE GENOMIC DNA]</scope>
    <source>
        <strain evidence="2 3">MK4</strain>
    </source>
</reference>
<proteinExistence type="predicted"/>
<feature type="region of interest" description="Disordered" evidence="1">
    <location>
        <begin position="1"/>
        <end position="24"/>
    </location>
</feature>
<organism evidence="2 3">
    <name type="scientific">Mycobacterium persicum</name>
    <dbReference type="NCBI Taxonomy" id="1487726"/>
    <lineage>
        <taxon>Bacteria</taxon>
        <taxon>Bacillati</taxon>
        <taxon>Actinomycetota</taxon>
        <taxon>Actinomycetes</taxon>
        <taxon>Mycobacteriales</taxon>
        <taxon>Mycobacteriaceae</taxon>
        <taxon>Mycobacterium</taxon>
    </lineage>
</organism>
<accession>A0ABY6RBY7</accession>
<keyword evidence="3" id="KW-1185">Reference proteome</keyword>
<dbReference type="EMBL" id="UPHM01000007">
    <property type="protein sequence ID" value="VAZ87172.1"/>
    <property type="molecule type" value="Genomic_DNA"/>
</dbReference>
<dbReference type="Proteomes" id="UP000271464">
    <property type="component" value="Unassembled WGS sequence"/>
</dbReference>